<sequence length="65" mass="7089">MARTYTWRRATTSSSPVPTTASTGSAPSSTDTAGCNCFKVFATRGSRNSIQTYSRQYDTERAVSR</sequence>
<reference evidence="2 3" key="1">
    <citation type="submission" date="2019-04" db="EMBL/GenBank/DDBJ databases">
        <title>Complete genome sequence of Arthrobacter sp. ZXY-2 associated with effective atrazine degradation and salt adaptation.</title>
        <authorList>
            <person name="Zhao X."/>
        </authorList>
    </citation>
    <scope>NUCLEOTIDE SEQUENCE [LARGE SCALE GENOMIC DNA]</scope>
    <source>
        <strain evidence="3">ZP60</strain>
    </source>
</reference>
<organism evidence="2 3">
    <name type="scientific">Halomicrobium mukohataei</name>
    <dbReference type="NCBI Taxonomy" id="57705"/>
    <lineage>
        <taxon>Archaea</taxon>
        <taxon>Methanobacteriati</taxon>
        <taxon>Methanobacteriota</taxon>
        <taxon>Stenosarchaea group</taxon>
        <taxon>Halobacteria</taxon>
        <taxon>Halobacteriales</taxon>
        <taxon>Haloarculaceae</taxon>
        <taxon>Halomicrobium</taxon>
    </lineage>
</organism>
<name>A0A4D6KE31_9EURY</name>
<dbReference type="AlphaFoldDB" id="A0A4D6KE31"/>
<evidence type="ECO:0000256" key="1">
    <source>
        <dbReference type="SAM" id="MobiDB-lite"/>
    </source>
</evidence>
<gene>
    <name evidence="2" type="ORF">E5139_08005</name>
</gene>
<feature type="region of interest" description="Disordered" evidence="1">
    <location>
        <begin position="1"/>
        <end position="33"/>
    </location>
</feature>
<proteinExistence type="predicted"/>
<dbReference type="KEGG" id="halz:E5139_08005"/>
<evidence type="ECO:0000313" key="3">
    <source>
        <dbReference type="Proteomes" id="UP000297053"/>
    </source>
</evidence>
<protein>
    <submittedName>
        <fullName evidence="2">Uncharacterized protein</fullName>
    </submittedName>
</protein>
<reference evidence="2 3" key="2">
    <citation type="submission" date="2019-04" db="EMBL/GenBank/DDBJ databases">
        <authorList>
            <person name="Yang S."/>
            <person name="Wei W."/>
        </authorList>
    </citation>
    <scope>NUCLEOTIDE SEQUENCE [LARGE SCALE GENOMIC DNA]</scope>
    <source>
        <strain evidence="3">ZP60</strain>
    </source>
</reference>
<feature type="compositionally biased region" description="Low complexity" evidence="1">
    <location>
        <begin position="10"/>
        <end position="33"/>
    </location>
</feature>
<dbReference type="Proteomes" id="UP000297053">
    <property type="component" value="Chromosome"/>
</dbReference>
<dbReference type="EMBL" id="CP039375">
    <property type="protein sequence ID" value="QCD65582.1"/>
    <property type="molecule type" value="Genomic_DNA"/>
</dbReference>
<accession>A0A4D6KE31</accession>
<evidence type="ECO:0000313" key="2">
    <source>
        <dbReference type="EMBL" id="QCD65582.1"/>
    </source>
</evidence>